<evidence type="ECO:0000313" key="3">
    <source>
        <dbReference type="Proteomes" id="UP000182975"/>
    </source>
</evidence>
<protein>
    <submittedName>
        <fullName evidence="1">Uncharacterized protein</fullName>
    </submittedName>
</protein>
<evidence type="ECO:0000313" key="2">
    <source>
        <dbReference type="EMBL" id="SEP01548.1"/>
    </source>
</evidence>
<accession>A0A172RXG3</accession>
<dbReference type="Proteomes" id="UP000182975">
    <property type="component" value="Unassembled WGS sequence"/>
</dbReference>
<organism evidence="1 3">
    <name type="scientific">Denitrobacterium detoxificans</name>
    <dbReference type="NCBI Taxonomy" id="79604"/>
    <lineage>
        <taxon>Bacteria</taxon>
        <taxon>Bacillati</taxon>
        <taxon>Actinomycetota</taxon>
        <taxon>Coriobacteriia</taxon>
        <taxon>Eggerthellales</taxon>
        <taxon>Eggerthellaceae</taxon>
        <taxon>Denitrobacterium</taxon>
    </lineage>
</organism>
<dbReference type="AlphaFoldDB" id="A0A172RXG3"/>
<proteinExistence type="predicted"/>
<gene>
    <name evidence="1" type="ORF">SAMN02910314_01298</name>
    <name evidence="2" type="ORF">SAMN02910314_01922</name>
</gene>
<dbReference type="EMBL" id="FOEC01000007">
    <property type="protein sequence ID" value="SEO81532.1"/>
    <property type="molecule type" value="Genomic_DNA"/>
</dbReference>
<dbReference type="KEGG" id="ddt:AAY81_04060"/>
<evidence type="ECO:0000313" key="1">
    <source>
        <dbReference type="EMBL" id="SEO81532.1"/>
    </source>
</evidence>
<sequence>MPKKKRITAEKVRQVKEFVREHPSDRNGQVAAWLDLSETTVRLIRNGAYDHLLDERQQQMEIGEATAWGQVLAELADIKAMLAAMQPKGAM</sequence>
<name>A0A172RXG3_9ACTN</name>
<reference evidence="1" key="1">
    <citation type="submission" date="2016-10" db="EMBL/GenBank/DDBJ databases">
        <authorList>
            <person name="de Groot N.N."/>
        </authorList>
    </citation>
    <scope>NUCLEOTIDE SEQUENCE [LARGE SCALE GENOMIC DNA]</scope>
    <source>
        <strain evidence="1">DSM 21843</strain>
    </source>
</reference>
<dbReference type="EMBL" id="FOEC01000019">
    <property type="protein sequence ID" value="SEP01548.1"/>
    <property type="molecule type" value="Genomic_DNA"/>
</dbReference>
<keyword evidence="3" id="KW-1185">Reference proteome</keyword>
<reference evidence="3" key="2">
    <citation type="submission" date="2016-10" db="EMBL/GenBank/DDBJ databases">
        <authorList>
            <person name="Varghese N."/>
        </authorList>
    </citation>
    <scope>NUCLEOTIDE SEQUENCE [LARGE SCALE GENOMIC DNA]</scope>
    <source>
        <strain evidence="3">DSM 21843</strain>
    </source>
</reference>
<dbReference type="RefSeq" id="WP_066661675.1">
    <property type="nucleotide sequence ID" value="NZ_CP011402.1"/>
</dbReference>